<comment type="cofactor">
    <cofactor evidence="1 6">
        <name>FAD</name>
        <dbReference type="ChEBI" id="CHEBI:57692"/>
    </cofactor>
</comment>
<dbReference type="RefSeq" id="WP_188596332.1">
    <property type="nucleotide sequence ID" value="NZ_BMNL01000002.1"/>
</dbReference>
<dbReference type="SUPFAM" id="SSF56645">
    <property type="entry name" value="Acyl-CoA dehydrogenase NM domain-like"/>
    <property type="match status" value="1"/>
</dbReference>
<evidence type="ECO:0000256" key="3">
    <source>
        <dbReference type="ARBA" id="ARBA00022630"/>
    </source>
</evidence>
<dbReference type="PROSITE" id="PS00073">
    <property type="entry name" value="ACYL_COA_DH_2"/>
    <property type="match status" value="1"/>
</dbReference>
<keyword evidence="4 6" id="KW-0274">FAD</keyword>
<keyword evidence="11" id="KW-1185">Reference proteome</keyword>
<dbReference type="InterPro" id="IPR009100">
    <property type="entry name" value="AcylCoA_DH/oxidase_NM_dom_sf"/>
</dbReference>
<dbReference type="EMBL" id="BMNL01000002">
    <property type="protein sequence ID" value="GGP20768.1"/>
    <property type="molecule type" value="Genomic_DNA"/>
</dbReference>
<dbReference type="Gene3D" id="1.20.140.10">
    <property type="entry name" value="Butyryl-CoA Dehydrogenase, subunit A, domain 3"/>
    <property type="match status" value="1"/>
</dbReference>
<evidence type="ECO:0000313" key="11">
    <source>
        <dbReference type="Proteomes" id="UP000610960"/>
    </source>
</evidence>
<dbReference type="PIRSF" id="PIRSF016578">
    <property type="entry name" value="HsaA"/>
    <property type="match status" value="1"/>
</dbReference>
<proteinExistence type="inferred from homology"/>
<comment type="caution">
    <text evidence="10">The sequence shown here is derived from an EMBL/GenBank/DDBJ whole genome shotgun (WGS) entry which is preliminary data.</text>
</comment>
<keyword evidence="5 6" id="KW-0560">Oxidoreductase</keyword>
<dbReference type="GO" id="GO:0003995">
    <property type="term" value="F:acyl-CoA dehydrogenase activity"/>
    <property type="evidence" value="ECO:0007669"/>
    <property type="project" value="InterPro"/>
</dbReference>
<dbReference type="InterPro" id="IPR013786">
    <property type="entry name" value="AcylCoA_DH/ox_N"/>
</dbReference>
<feature type="domain" description="Acyl-CoA dehydrogenase/oxidase N-terminal" evidence="9">
    <location>
        <begin position="5"/>
        <end position="114"/>
    </location>
</feature>
<sequence>MGLMSEEHELVRRAAREFAESRVEAVAKSMDMDQYPRDLIREAGRQGILAPTVPPEHGGPGYDLRAGVVVLEELSRASGSFGLLVEALGVLFAHTLNRFGAGDQMKALEEVARGDAVGAFALSEPCCGSDAAALETRAERRGGEWRVSGHKMWITNGQHADYFLVFARTGAEGAGGGGEGRRTVTAFLLRRGKCIETSPIDLMGVRGIGDAEVFLNDCAAGDEDVVGGVNSGWSVMNYALYVGRTAVSAVALGLAARAVEESVRWARERRAFGRALIDHQAAQFKLASMYQRLETMRTLVYYSAYLYDSRDPYFLVMTHAAKLYSGPTAVEIARDAVQMHGGYGYSRESAVERIYRDVKVMEIGEGTNEVQQMVLFKLLTGGRLRFEF</sequence>
<evidence type="ECO:0000259" key="7">
    <source>
        <dbReference type="Pfam" id="PF00441"/>
    </source>
</evidence>
<dbReference type="PANTHER" id="PTHR43884:SF12">
    <property type="entry name" value="ISOVALERYL-COA DEHYDROGENASE, MITOCHONDRIAL-RELATED"/>
    <property type="match status" value="1"/>
</dbReference>
<evidence type="ECO:0000256" key="2">
    <source>
        <dbReference type="ARBA" id="ARBA00009347"/>
    </source>
</evidence>
<keyword evidence="3 6" id="KW-0285">Flavoprotein</keyword>
<dbReference type="InterPro" id="IPR006091">
    <property type="entry name" value="Acyl-CoA_Oxase/DH_mid-dom"/>
</dbReference>
<reference evidence="10" key="1">
    <citation type="journal article" date="2014" name="Int. J. Syst. Evol. Microbiol.">
        <title>Complete genome sequence of Corynebacterium casei LMG S-19264T (=DSM 44701T), isolated from a smear-ripened cheese.</title>
        <authorList>
            <consortium name="US DOE Joint Genome Institute (JGI-PGF)"/>
            <person name="Walter F."/>
            <person name="Albersmeier A."/>
            <person name="Kalinowski J."/>
            <person name="Ruckert C."/>
        </authorList>
    </citation>
    <scope>NUCLEOTIDE SEQUENCE</scope>
    <source>
        <strain evidence="10">JCM 10088</strain>
    </source>
</reference>
<dbReference type="Proteomes" id="UP000610960">
    <property type="component" value="Unassembled WGS sequence"/>
</dbReference>
<dbReference type="Gene3D" id="1.10.540.10">
    <property type="entry name" value="Acyl-CoA dehydrogenase/oxidase, N-terminal domain"/>
    <property type="match status" value="1"/>
</dbReference>
<evidence type="ECO:0000313" key="10">
    <source>
        <dbReference type="EMBL" id="GGP20768.1"/>
    </source>
</evidence>
<reference evidence="10" key="2">
    <citation type="submission" date="2020-09" db="EMBL/GenBank/DDBJ databases">
        <authorList>
            <person name="Sun Q."/>
            <person name="Ohkuma M."/>
        </authorList>
    </citation>
    <scope>NUCLEOTIDE SEQUENCE</scope>
    <source>
        <strain evidence="10">JCM 10088</strain>
    </source>
</reference>
<dbReference type="Pfam" id="PF02770">
    <property type="entry name" value="Acyl-CoA_dh_M"/>
    <property type="match status" value="1"/>
</dbReference>
<dbReference type="InterPro" id="IPR046373">
    <property type="entry name" value="Acyl-CoA_Oxase/DH_mid-dom_sf"/>
</dbReference>
<dbReference type="FunFam" id="1.20.140.10:FF:000001">
    <property type="entry name" value="Acyl-CoA dehydrogenase"/>
    <property type="match status" value="1"/>
</dbReference>
<evidence type="ECO:0000256" key="1">
    <source>
        <dbReference type="ARBA" id="ARBA00001974"/>
    </source>
</evidence>
<evidence type="ECO:0000256" key="5">
    <source>
        <dbReference type="ARBA" id="ARBA00023002"/>
    </source>
</evidence>
<accession>A0A830GVR8</accession>
<dbReference type="Gene3D" id="2.40.110.10">
    <property type="entry name" value="Butyryl-CoA Dehydrogenase, subunit A, domain 2"/>
    <property type="match status" value="1"/>
</dbReference>
<dbReference type="OrthoDB" id="275197at2157"/>
<dbReference type="InterPro" id="IPR006089">
    <property type="entry name" value="Acyl-CoA_DH_CS"/>
</dbReference>
<name>A0A830GVR8_9CREN</name>
<feature type="domain" description="Acyl-CoA oxidase/dehydrogenase middle" evidence="8">
    <location>
        <begin position="119"/>
        <end position="218"/>
    </location>
</feature>
<dbReference type="InterPro" id="IPR037069">
    <property type="entry name" value="AcylCoA_DH/ox_N_sf"/>
</dbReference>
<dbReference type="Pfam" id="PF00441">
    <property type="entry name" value="Acyl-CoA_dh_1"/>
    <property type="match status" value="1"/>
</dbReference>
<feature type="domain" description="Acyl-CoA dehydrogenase/oxidase C-terminal" evidence="7">
    <location>
        <begin position="230"/>
        <end position="375"/>
    </location>
</feature>
<dbReference type="InterPro" id="IPR009075">
    <property type="entry name" value="AcylCo_DH/oxidase_C"/>
</dbReference>
<evidence type="ECO:0000259" key="8">
    <source>
        <dbReference type="Pfam" id="PF02770"/>
    </source>
</evidence>
<evidence type="ECO:0000256" key="6">
    <source>
        <dbReference type="RuleBase" id="RU362125"/>
    </source>
</evidence>
<dbReference type="SUPFAM" id="SSF47203">
    <property type="entry name" value="Acyl-CoA dehydrogenase C-terminal domain-like"/>
    <property type="match status" value="1"/>
</dbReference>
<comment type="similarity">
    <text evidence="2 6">Belongs to the acyl-CoA dehydrogenase family.</text>
</comment>
<dbReference type="PANTHER" id="PTHR43884">
    <property type="entry name" value="ACYL-COA DEHYDROGENASE"/>
    <property type="match status" value="1"/>
</dbReference>
<dbReference type="AlphaFoldDB" id="A0A830GVR8"/>
<evidence type="ECO:0000256" key="4">
    <source>
        <dbReference type="ARBA" id="ARBA00022827"/>
    </source>
</evidence>
<dbReference type="Pfam" id="PF02771">
    <property type="entry name" value="Acyl-CoA_dh_N"/>
    <property type="match status" value="1"/>
</dbReference>
<organism evidence="10 11">
    <name type="scientific">Thermocladium modestius</name>
    <dbReference type="NCBI Taxonomy" id="62609"/>
    <lineage>
        <taxon>Archaea</taxon>
        <taxon>Thermoproteota</taxon>
        <taxon>Thermoprotei</taxon>
        <taxon>Thermoproteales</taxon>
        <taxon>Thermoproteaceae</taxon>
        <taxon>Thermocladium</taxon>
    </lineage>
</organism>
<gene>
    <name evidence="10" type="ORF">GCM10007981_10180</name>
</gene>
<evidence type="ECO:0000259" key="9">
    <source>
        <dbReference type="Pfam" id="PF02771"/>
    </source>
</evidence>
<protein>
    <submittedName>
        <fullName evidence="10">Acyl-CoA dehydrogenase</fullName>
    </submittedName>
</protein>
<dbReference type="GO" id="GO:0050660">
    <property type="term" value="F:flavin adenine dinucleotide binding"/>
    <property type="evidence" value="ECO:0007669"/>
    <property type="project" value="InterPro"/>
</dbReference>
<dbReference type="InterPro" id="IPR036250">
    <property type="entry name" value="AcylCo_DH-like_C"/>
</dbReference>